<keyword evidence="3" id="KW-0949">S-adenosyl-L-methionine</keyword>
<organism evidence="5 6">
    <name type="scientific">Candidatus Thiodictyon syntrophicum</name>
    <dbReference type="NCBI Taxonomy" id="1166950"/>
    <lineage>
        <taxon>Bacteria</taxon>
        <taxon>Pseudomonadati</taxon>
        <taxon>Pseudomonadota</taxon>
        <taxon>Gammaproteobacteria</taxon>
        <taxon>Chromatiales</taxon>
        <taxon>Chromatiaceae</taxon>
        <taxon>Thiodictyon</taxon>
    </lineage>
</organism>
<dbReference type="InterPro" id="IPR013216">
    <property type="entry name" value="Methyltransf_11"/>
</dbReference>
<dbReference type="InterPro" id="IPR020803">
    <property type="entry name" value="MeTfrase_dom"/>
</dbReference>
<dbReference type="EMBL" id="CP020370">
    <property type="protein sequence ID" value="AUB84577.1"/>
    <property type="molecule type" value="Genomic_DNA"/>
</dbReference>
<evidence type="ECO:0000256" key="1">
    <source>
        <dbReference type="ARBA" id="ARBA00022603"/>
    </source>
</evidence>
<keyword evidence="1" id="KW-0489">Methyltransferase</keyword>
<dbReference type="SUPFAM" id="SSF53335">
    <property type="entry name" value="S-adenosyl-L-methionine-dependent methyltransferases"/>
    <property type="match status" value="1"/>
</dbReference>
<accession>A0A2K8UGC7</accession>
<proteinExistence type="predicted"/>
<evidence type="ECO:0000256" key="2">
    <source>
        <dbReference type="ARBA" id="ARBA00022679"/>
    </source>
</evidence>
<dbReference type="GO" id="GO:0008757">
    <property type="term" value="F:S-adenosylmethionine-dependent methyltransferase activity"/>
    <property type="evidence" value="ECO:0007669"/>
    <property type="project" value="InterPro"/>
</dbReference>
<gene>
    <name evidence="5" type="ORF">THSYN_29025</name>
</gene>
<feature type="domain" description="Polyketide synthase-like methyltransferase" evidence="4">
    <location>
        <begin position="19"/>
        <end position="290"/>
    </location>
</feature>
<reference evidence="5 6" key="1">
    <citation type="submission" date="2017-03" db="EMBL/GenBank/DDBJ databases">
        <title>Complete genome sequence of Candidatus 'Thiodictyon syntrophicum' sp. nov. strain Cad16T, a photolithoautotroph purple sulfur bacterium isolated from an alpine meromictic lake.</title>
        <authorList>
            <person name="Luedin S.M."/>
            <person name="Pothier J.F."/>
            <person name="Danza F."/>
            <person name="Storelli N."/>
            <person name="Wittwer M."/>
            <person name="Tonolla M."/>
        </authorList>
    </citation>
    <scope>NUCLEOTIDE SEQUENCE [LARGE SCALE GENOMIC DNA]</scope>
    <source>
        <strain evidence="5 6">Cad16T</strain>
    </source>
</reference>
<dbReference type="Pfam" id="PF08241">
    <property type="entry name" value="Methyltransf_11"/>
    <property type="match status" value="1"/>
</dbReference>
<dbReference type="Gene3D" id="3.40.50.150">
    <property type="entry name" value="Vaccinia Virus protein VP39"/>
    <property type="match status" value="1"/>
</dbReference>
<dbReference type="Proteomes" id="UP000232638">
    <property type="component" value="Chromosome"/>
</dbReference>
<dbReference type="PANTHER" id="PTHR44068">
    <property type="entry name" value="ZGC:194242"/>
    <property type="match status" value="1"/>
</dbReference>
<dbReference type="InterPro" id="IPR050447">
    <property type="entry name" value="Erg6_SMT_methyltransf"/>
</dbReference>
<evidence type="ECO:0000313" key="6">
    <source>
        <dbReference type="Proteomes" id="UP000232638"/>
    </source>
</evidence>
<evidence type="ECO:0000259" key="4">
    <source>
        <dbReference type="SMART" id="SM00828"/>
    </source>
</evidence>
<dbReference type="KEGG" id="tsy:THSYN_29025"/>
<protein>
    <recommendedName>
        <fullName evidence="4">Polyketide synthase-like methyltransferase domain-containing protein</fullName>
    </recommendedName>
</protein>
<keyword evidence="6" id="KW-1185">Reference proteome</keyword>
<sequence>MSKSKCAFDGGAGMTIPTLPVRWLYRLASTHAFTERGLYLNLGYWNGARTIDEACEAMVELVGRTAEITNADEVVDVGFGFAEQDIYWTRRFAPRRIIGFNITPEQVRLARARVRKLGLEDRIDLREGSATATGLPDACCDVVTAVECAFHFDTRERFFAEAARLLRPGGRLVLADSIPSGPDPDPWQNPLQALVFGAARAALAVPRANVYPREVYAAKLAAAGFEAVQVTSIRDQVLPGWHSALVEDPGLRRRLGPVGWLLRSIPAEQMYAPFDYVLAVGRRPSTATVN</sequence>
<evidence type="ECO:0000256" key="3">
    <source>
        <dbReference type="ARBA" id="ARBA00022691"/>
    </source>
</evidence>
<dbReference type="OrthoDB" id="529208at2"/>
<dbReference type="RefSeq" id="WP_100922227.1">
    <property type="nucleotide sequence ID" value="NZ_CP020370.1"/>
</dbReference>
<keyword evidence="2" id="KW-0808">Transferase</keyword>
<dbReference type="CDD" id="cd02440">
    <property type="entry name" value="AdoMet_MTases"/>
    <property type="match status" value="1"/>
</dbReference>
<dbReference type="SMART" id="SM00828">
    <property type="entry name" value="PKS_MT"/>
    <property type="match status" value="1"/>
</dbReference>
<evidence type="ECO:0000313" key="5">
    <source>
        <dbReference type="EMBL" id="AUB84577.1"/>
    </source>
</evidence>
<dbReference type="AlphaFoldDB" id="A0A2K8UGC7"/>
<name>A0A2K8UGC7_9GAMM</name>
<dbReference type="GO" id="GO:0032259">
    <property type="term" value="P:methylation"/>
    <property type="evidence" value="ECO:0007669"/>
    <property type="project" value="UniProtKB-KW"/>
</dbReference>
<dbReference type="InterPro" id="IPR029063">
    <property type="entry name" value="SAM-dependent_MTases_sf"/>
</dbReference>
<dbReference type="PANTHER" id="PTHR44068:SF11">
    <property type="entry name" value="GERANYL DIPHOSPHATE 2-C-METHYLTRANSFERASE"/>
    <property type="match status" value="1"/>
</dbReference>